<dbReference type="PROSITE" id="PS51257">
    <property type="entry name" value="PROKAR_LIPOPROTEIN"/>
    <property type="match status" value="1"/>
</dbReference>
<dbReference type="InterPro" id="IPR001638">
    <property type="entry name" value="Solute-binding_3/MltF_N"/>
</dbReference>
<dbReference type="SUPFAM" id="SSF53850">
    <property type="entry name" value="Periplasmic binding protein-like II"/>
    <property type="match status" value="1"/>
</dbReference>
<sequence>MEVIFVKRKVLNMLVILVLIVSGCSFTASNSEQSTLEKARAEGKIVVGFSGEVPYAYLDEDGNLTGESVEVARAIFKKLGIEEMEGKLVKFDSLIPGLQNGSFDVITAGMYITPDRCLSVDFAEPDYTIGEALAVQPGNPKDIHSYEDIAANEDITIAVMNGAIEIDYLKAVGVKDSQIEIVQDIPASIAAVESGRADATTMTGPTLENALKTANTDKIEIVEDFEQPVIDGESVRGYGAAAFRIGDDEIREAFNEELQKMKESGELLEIISEFGFTENEIPYDVTAAELCEG</sequence>
<dbReference type="Pfam" id="PF00497">
    <property type="entry name" value="SBP_bac_3"/>
    <property type="match status" value="1"/>
</dbReference>
<keyword evidence="3" id="KW-0449">Lipoprotein</keyword>
<accession>A0ABX0ABQ1</accession>
<proteinExistence type="predicted"/>
<evidence type="ECO:0000259" key="4">
    <source>
        <dbReference type="SMART" id="SM00062"/>
    </source>
</evidence>
<dbReference type="SMART" id="SM00062">
    <property type="entry name" value="PBPb"/>
    <property type="match status" value="1"/>
</dbReference>
<dbReference type="PANTHER" id="PTHR35936">
    <property type="entry name" value="MEMBRANE-BOUND LYTIC MUREIN TRANSGLYCOSYLASE F"/>
    <property type="match status" value="1"/>
</dbReference>
<name>A0ABX0ABQ1_9BACI</name>
<evidence type="ECO:0000256" key="3">
    <source>
        <dbReference type="ARBA" id="ARBA00023288"/>
    </source>
</evidence>
<dbReference type="PANTHER" id="PTHR35936:SF17">
    <property type="entry name" value="ARGININE-BINDING EXTRACELLULAR PROTEIN ARTP"/>
    <property type="match status" value="1"/>
</dbReference>
<dbReference type="EMBL" id="JAACYS010000069">
    <property type="protein sequence ID" value="NCU18608.1"/>
    <property type="molecule type" value="Genomic_DNA"/>
</dbReference>
<comment type="caution">
    <text evidence="5">The sequence shown here is derived from an EMBL/GenBank/DDBJ whole genome shotgun (WGS) entry which is preliminary data.</text>
</comment>
<keyword evidence="1" id="KW-0732">Signal</keyword>
<dbReference type="NCBIfam" id="TIGR02995">
    <property type="entry name" value="ectoine_ehuB"/>
    <property type="match status" value="1"/>
</dbReference>
<keyword evidence="2" id="KW-0564">Palmitate</keyword>
<evidence type="ECO:0000313" key="6">
    <source>
        <dbReference type="Proteomes" id="UP000743899"/>
    </source>
</evidence>
<dbReference type="Proteomes" id="UP000743899">
    <property type="component" value="Unassembled WGS sequence"/>
</dbReference>
<reference evidence="5 6" key="1">
    <citation type="submission" date="2020-01" db="EMBL/GenBank/DDBJ databases">
        <title>A novel Bacillus sp. from Pasinler.</title>
        <authorList>
            <person name="Adiguzel A."/>
            <person name="Ay H."/>
            <person name="Baltaci M.O."/>
        </authorList>
    </citation>
    <scope>NUCLEOTIDE SEQUENCE [LARGE SCALE GENOMIC DNA]</scope>
    <source>
        <strain evidence="5 6">P1</strain>
    </source>
</reference>
<feature type="domain" description="Solute-binding protein family 3/N-terminal" evidence="4">
    <location>
        <begin position="44"/>
        <end position="278"/>
    </location>
</feature>
<gene>
    <name evidence="5" type="primary">ehuB</name>
    <name evidence="5" type="ORF">GW534_12925</name>
</gene>
<keyword evidence="6" id="KW-1185">Reference proteome</keyword>
<organism evidence="5 6">
    <name type="scientific">Pallidibacillus pasinlerensis</name>
    <dbReference type="NCBI Taxonomy" id="2703818"/>
    <lineage>
        <taxon>Bacteria</taxon>
        <taxon>Bacillati</taxon>
        <taxon>Bacillota</taxon>
        <taxon>Bacilli</taxon>
        <taxon>Bacillales</taxon>
        <taxon>Bacillaceae</taxon>
        <taxon>Pallidibacillus</taxon>
    </lineage>
</organism>
<protein>
    <submittedName>
        <fullName evidence="5">Ectoine/hydroxyectoine ABC transporter substrate-binding protein EhuB</fullName>
    </submittedName>
</protein>
<dbReference type="InterPro" id="IPR014337">
    <property type="entry name" value="Ectoine_EhuB"/>
</dbReference>
<dbReference type="Gene3D" id="3.40.190.10">
    <property type="entry name" value="Periplasmic binding protein-like II"/>
    <property type="match status" value="2"/>
</dbReference>
<evidence type="ECO:0000256" key="2">
    <source>
        <dbReference type="ARBA" id="ARBA00023139"/>
    </source>
</evidence>
<evidence type="ECO:0000256" key="1">
    <source>
        <dbReference type="ARBA" id="ARBA00022729"/>
    </source>
</evidence>
<evidence type="ECO:0000313" key="5">
    <source>
        <dbReference type="EMBL" id="NCU18608.1"/>
    </source>
</evidence>
<dbReference type="CDD" id="cd01002">
    <property type="entry name" value="PBP2_Ehub_like"/>
    <property type="match status" value="1"/>
</dbReference>